<organism evidence="3 4">
    <name type="scientific">Rothia nasimurium</name>
    <dbReference type="NCBI Taxonomy" id="85336"/>
    <lineage>
        <taxon>Bacteria</taxon>
        <taxon>Bacillati</taxon>
        <taxon>Actinomycetota</taxon>
        <taxon>Actinomycetes</taxon>
        <taxon>Micrococcales</taxon>
        <taxon>Micrococcaceae</taxon>
        <taxon>Rothia</taxon>
    </lineage>
</organism>
<proteinExistence type="predicted"/>
<gene>
    <name evidence="3" type="ORF">A7979_02280</name>
</gene>
<dbReference type="Pfam" id="PF07811">
    <property type="entry name" value="TadE"/>
    <property type="match status" value="1"/>
</dbReference>
<name>A0A1Y1RQR7_9MICC</name>
<dbReference type="OrthoDB" id="3254574at2"/>
<evidence type="ECO:0000313" key="4">
    <source>
        <dbReference type="Proteomes" id="UP000192359"/>
    </source>
</evidence>
<feature type="transmembrane region" description="Helical" evidence="1">
    <location>
        <begin position="20"/>
        <end position="39"/>
    </location>
</feature>
<evidence type="ECO:0000256" key="1">
    <source>
        <dbReference type="SAM" id="Phobius"/>
    </source>
</evidence>
<keyword evidence="1" id="KW-0812">Transmembrane</keyword>
<sequence>MTRPQVKPPARRLHDDAGNATAEFVMVSALVLLMFLGVLQISFAMYAKNVVQDAASQGARYGAMRDRTPQDGEERTQELLYSVLPQSYQTQVSSAVVDWHGAQALQITVNAPVPLLGPFGLTAEWEVTGHAIKQ</sequence>
<protein>
    <recommendedName>
        <fullName evidence="2">TadE-like domain-containing protein</fullName>
    </recommendedName>
</protein>
<keyword evidence="4" id="KW-1185">Reference proteome</keyword>
<dbReference type="RefSeq" id="WP_083091710.1">
    <property type="nucleotide sequence ID" value="NZ_LXWF01000022.1"/>
</dbReference>
<evidence type="ECO:0000259" key="2">
    <source>
        <dbReference type="Pfam" id="PF07811"/>
    </source>
</evidence>
<accession>A0A1Y1RQR7</accession>
<comment type="caution">
    <text evidence="3">The sequence shown here is derived from an EMBL/GenBank/DDBJ whole genome shotgun (WGS) entry which is preliminary data.</text>
</comment>
<keyword evidence="1" id="KW-0472">Membrane</keyword>
<dbReference type="InterPro" id="IPR012495">
    <property type="entry name" value="TadE-like_dom"/>
</dbReference>
<dbReference type="EMBL" id="LXWF01000022">
    <property type="protein sequence ID" value="ORC18847.1"/>
    <property type="molecule type" value="Genomic_DNA"/>
</dbReference>
<keyword evidence="1" id="KW-1133">Transmembrane helix</keyword>
<dbReference type="AlphaFoldDB" id="A0A1Y1RQR7"/>
<evidence type="ECO:0000313" key="3">
    <source>
        <dbReference type="EMBL" id="ORC18847.1"/>
    </source>
</evidence>
<feature type="domain" description="TadE-like" evidence="2">
    <location>
        <begin position="18"/>
        <end position="60"/>
    </location>
</feature>
<dbReference type="Proteomes" id="UP000192359">
    <property type="component" value="Unassembled WGS sequence"/>
</dbReference>
<reference evidence="3 4" key="1">
    <citation type="submission" date="2016-05" db="EMBL/GenBank/DDBJ databases">
        <title>Draft genome sequence of a porcine commensal Rothia nasimurium.</title>
        <authorList>
            <person name="Gaiser R.A."/>
            <person name="Van Baarlen P."/>
            <person name="Wells J.M."/>
        </authorList>
    </citation>
    <scope>NUCLEOTIDE SEQUENCE [LARGE SCALE GENOMIC DNA]</scope>
    <source>
        <strain evidence="3 4">PT-32</strain>
    </source>
</reference>